<comment type="caution">
    <text evidence="1">The sequence shown here is derived from an EMBL/GenBank/DDBJ whole genome shotgun (WGS) entry which is preliminary data.</text>
</comment>
<dbReference type="RefSeq" id="WP_379908081.1">
    <property type="nucleotide sequence ID" value="NZ_JBHSWE010000001.1"/>
</dbReference>
<sequence>MQSEQDDVWAHVLLNRMSRVVGERELDSWSVSLCEAQAPALLMLGAGQRATLRTLLRDPRDRQRQLPCIVLMHRRGETIDMLPGELCELQAGDEILFCGLGEALREMEWSLKNYNVLQYLLTGQEHSHTLLSRLLYRKEAQ</sequence>
<proteinExistence type="predicted"/>
<protein>
    <recommendedName>
        <fullName evidence="3">RCK C-terminal domain-containing protein</fullName>
    </recommendedName>
</protein>
<evidence type="ECO:0000313" key="2">
    <source>
        <dbReference type="Proteomes" id="UP001596422"/>
    </source>
</evidence>
<dbReference type="Proteomes" id="UP001596422">
    <property type="component" value="Unassembled WGS sequence"/>
</dbReference>
<dbReference type="EMBL" id="JBHSWE010000001">
    <property type="protein sequence ID" value="MFC6669525.1"/>
    <property type="molecule type" value="Genomic_DNA"/>
</dbReference>
<organism evidence="1 2">
    <name type="scientific">Marinobacterium aestuariivivens</name>
    <dbReference type="NCBI Taxonomy" id="1698799"/>
    <lineage>
        <taxon>Bacteria</taxon>
        <taxon>Pseudomonadati</taxon>
        <taxon>Pseudomonadota</taxon>
        <taxon>Gammaproteobacteria</taxon>
        <taxon>Oceanospirillales</taxon>
        <taxon>Oceanospirillaceae</taxon>
        <taxon>Marinobacterium</taxon>
    </lineage>
</organism>
<evidence type="ECO:0008006" key="3">
    <source>
        <dbReference type="Google" id="ProtNLM"/>
    </source>
</evidence>
<gene>
    <name evidence="1" type="ORF">ACFQDL_05010</name>
</gene>
<evidence type="ECO:0000313" key="1">
    <source>
        <dbReference type="EMBL" id="MFC6669525.1"/>
    </source>
</evidence>
<reference evidence="2" key="1">
    <citation type="journal article" date="2019" name="Int. J. Syst. Evol. Microbiol.">
        <title>The Global Catalogue of Microorganisms (GCM) 10K type strain sequencing project: providing services to taxonomists for standard genome sequencing and annotation.</title>
        <authorList>
            <consortium name="The Broad Institute Genomics Platform"/>
            <consortium name="The Broad Institute Genome Sequencing Center for Infectious Disease"/>
            <person name="Wu L."/>
            <person name="Ma J."/>
        </authorList>
    </citation>
    <scope>NUCLEOTIDE SEQUENCE [LARGE SCALE GENOMIC DNA]</scope>
    <source>
        <strain evidence="2">NBRC 111756</strain>
    </source>
</reference>
<name>A0ABW1ZWH2_9GAMM</name>
<keyword evidence="2" id="KW-1185">Reference proteome</keyword>
<accession>A0ABW1ZWH2</accession>